<dbReference type="GO" id="GO:0043565">
    <property type="term" value="F:sequence-specific DNA binding"/>
    <property type="evidence" value="ECO:0007669"/>
    <property type="project" value="InterPro"/>
</dbReference>
<dbReference type="Proteomes" id="UP000317940">
    <property type="component" value="Unassembled WGS sequence"/>
</dbReference>
<dbReference type="Pfam" id="PF12833">
    <property type="entry name" value="HTH_18"/>
    <property type="match status" value="1"/>
</dbReference>
<feature type="region of interest" description="Disordered" evidence="4">
    <location>
        <begin position="313"/>
        <end position="345"/>
    </location>
</feature>
<dbReference type="PROSITE" id="PS01124">
    <property type="entry name" value="HTH_ARAC_FAMILY_2"/>
    <property type="match status" value="1"/>
</dbReference>
<dbReference type="Pfam" id="PF14525">
    <property type="entry name" value="AraC_binding_2"/>
    <property type="match status" value="1"/>
</dbReference>
<dbReference type="InterPro" id="IPR009057">
    <property type="entry name" value="Homeodomain-like_sf"/>
</dbReference>
<dbReference type="PROSITE" id="PS00041">
    <property type="entry name" value="HTH_ARAC_FAMILY_1"/>
    <property type="match status" value="1"/>
</dbReference>
<keyword evidence="1" id="KW-0805">Transcription regulation</keyword>
<gene>
    <name evidence="6" type="ORF">FHX73_11726</name>
</gene>
<name>A0A561UC63_9ACTN</name>
<dbReference type="InterPro" id="IPR035418">
    <property type="entry name" value="AraC-bd_2"/>
</dbReference>
<feature type="domain" description="HTH araC/xylS-type" evidence="5">
    <location>
        <begin position="217"/>
        <end position="318"/>
    </location>
</feature>
<dbReference type="InterPro" id="IPR018062">
    <property type="entry name" value="HTH_AraC-typ_CS"/>
</dbReference>
<dbReference type="AlphaFoldDB" id="A0A561UC63"/>
<proteinExistence type="predicted"/>
<dbReference type="RefSeq" id="WP_145903238.1">
    <property type="nucleotide sequence ID" value="NZ_BAAAMZ010000034.1"/>
</dbReference>
<evidence type="ECO:0000256" key="3">
    <source>
        <dbReference type="ARBA" id="ARBA00023163"/>
    </source>
</evidence>
<dbReference type="Gene3D" id="1.10.10.60">
    <property type="entry name" value="Homeodomain-like"/>
    <property type="match status" value="1"/>
</dbReference>
<comment type="caution">
    <text evidence="6">The sequence shown here is derived from an EMBL/GenBank/DDBJ whole genome shotgun (WGS) entry which is preliminary data.</text>
</comment>
<reference evidence="6 7" key="1">
    <citation type="submission" date="2019-06" db="EMBL/GenBank/DDBJ databases">
        <title>Sequencing the genomes of 1000 actinobacteria strains.</title>
        <authorList>
            <person name="Klenk H.-P."/>
        </authorList>
    </citation>
    <scope>NUCLEOTIDE SEQUENCE [LARGE SCALE GENOMIC DNA]</scope>
    <source>
        <strain evidence="6 7">DSM 44826</strain>
    </source>
</reference>
<organism evidence="6 7">
    <name type="scientific">Kitasatospora viridis</name>
    <dbReference type="NCBI Taxonomy" id="281105"/>
    <lineage>
        <taxon>Bacteria</taxon>
        <taxon>Bacillati</taxon>
        <taxon>Actinomycetota</taxon>
        <taxon>Actinomycetes</taxon>
        <taxon>Kitasatosporales</taxon>
        <taxon>Streptomycetaceae</taxon>
        <taxon>Kitasatospora</taxon>
    </lineage>
</organism>
<protein>
    <submittedName>
        <fullName evidence="6">AraC-like DNA-binding protein</fullName>
    </submittedName>
</protein>
<evidence type="ECO:0000313" key="7">
    <source>
        <dbReference type="Proteomes" id="UP000317940"/>
    </source>
</evidence>
<dbReference type="InterPro" id="IPR018060">
    <property type="entry name" value="HTH_AraC"/>
</dbReference>
<dbReference type="EMBL" id="VIWT01000001">
    <property type="protein sequence ID" value="TWF96952.1"/>
    <property type="molecule type" value="Genomic_DNA"/>
</dbReference>
<keyword evidence="7" id="KW-1185">Reference proteome</keyword>
<keyword evidence="3" id="KW-0804">Transcription</keyword>
<sequence length="345" mass="38154">MLTQTLFRSEDLPAADRFDAWCDLMGQSHAPMQMTSEFAADFKARQSVIALGAVTVYPTSFQQVVFRRTPKLIRQSDPETYHLSLMVNGNGGARWDRREAVYRPGDFHTSSTSAPYEAFGGPESVAIIGVEVPRSLLLLPSNRADQVMGLHLSGQEGVGALLAQFLAQLVSDTSPYRPADAPRLSTVIADLTTALFAHTLEADAALPPESRRRTLFLRAQAFLRHNLTDPELTPDQVAAALHISRSYLYQLFRQESTTVAGYLRRLRLEAAHRDLADPAQRTTPVHTVAARWGFRHASDFTRAFRTAYGISPTDHRHHAAKARSSSWSGEESRRNAVTLSAPGES</sequence>
<accession>A0A561UC63</accession>
<evidence type="ECO:0000256" key="1">
    <source>
        <dbReference type="ARBA" id="ARBA00023015"/>
    </source>
</evidence>
<keyword evidence="2 6" id="KW-0238">DNA-binding</keyword>
<dbReference type="OrthoDB" id="9799345at2"/>
<evidence type="ECO:0000313" key="6">
    <source>
        <dbReference type="EMBL" id="TWF96952.1"/>
    </source>
</evidence>
<evidence type="ECO:0000259" key="5">
    <source>
        <dbReference type="PROSITE" id="PS01124"/>
    </source>
</evidence>
<dbReference type="SUPFAM" id="SSF46689">
    <property type="entry name" value="Homeodomain-like"/>
    <property type="match status" value="1"/>
</dbReference>
<dbReference type="PANTHER" id="PTHR46796">
    <property type="entry name" value="HTH-TYPE TRANSCRIPTIONAL ACTIVATOR RHAS-RELATED"/>
    <property type="match status" value="1"/>
</dbReference>
<dbReference type="PANTHER" id="PTHR46796:SF6">
    <property type="entry name" value="ARAC SUBFAMILY"/>
    <property type="match status" value="1"/>
</dbReference>
<dbReference type="SMART" id="SM00342">
    <property type="entry name" value="HTH_ARAC"/>
    <property type="match status" value="1"/>
</dbReference>
<dbReference type="GO" id="GO:0003700">
    <property type="term" value="F:DNA-binding transcription factor activity"/>
    <property type="evidence" value="ECO:0007669"/>
    <property type="project" value="InterPro"/>
</dbReference>
<evidence type="ECO:0000256" key="2">
    <source>
        <dbReference type="ARBA" id="ARBA00023125"/>
    </source>
</evidence>
<dbReference type="InterPro" id="IPR050204">
    <property type="entry name" value="AraC_XylS_family_regulators"/>
</dbReference>
<evidence type="ECO:0000256" key="4">
    <source>
        <dbReference type="SAM" id="MobiDB-lite"/>
    </source>
</evidence>